<feature type="domain" description="Flavodoxin-like" evidence="1">
    <location>
        <begin position="6"/>
        <end position="184"/>
    </location>
</feature>
<dbReference type="InterPro" id="IPR008254">
    <property type="entry name" value="Flavodoxin/NO_synth"/>
</dbReference>
<dbReference type="Gene3D" id="3.40.50.360">
    <property type="match status" value="1"/>
</dbReference>
<sequence length="189" mass="22204">MNQPKILIVYGSRYGATADSASRLAHTFRKHDKEVTIVNLEKEKVPMITNYRLVVLGTGIKMDKWNRMAEKFLKLHHNELKKTKFALFVSSGYSRILIHKNDQVTLEKKRKKYITDKIHKYKVDPIAMNVFGGIWDYNKMSSWFRMVMTPFKEELICAGITENPQGTFDTRDFNRIDQWSKDLLQLVDK</sequence>
<dbReference type="EMBL" id="CP104013">
    <property type="protein sequence ID" value="UYP44204.1"/>
    <property type="molecule type" value="Genomic_DNA"/>
</dbReference>
<keyword evidence="3" id="KW-1185">Reference proteome</keyword>
<gene>
    <name evidence="2" type="ORF">NEF87_000489</name>
</gene>
<dbReference type="PROSITE" id="PS00201">
    <property type="entry name" value="FLAVODOXIN"/>
    <property type="match status" value="1"/>
</dbReference>
<dbReference type="SUPFAM" id="SSF52218">
    <property type="entry name" value="Flavoproteins"/>
    <property type="match status" value="1"/>
</dbReference>
<reference evidence="2" key="1">
    <citation type="submission" date="2022-09" db="EMBL/GenBank/DDBJ databases">
        <title>Actin cytoskeleton and complex cell architecture in an #Asgard archaeon.</title>
        <authorList>
            <person name="Ponce Toledo R.I."/>
            <person name="Schleper C."/>
            <person name="Rodrigues Oliveira T."/>
            <person name="Wollweber F."/>
            <person name="Xu J."/>
            <person name="Rittmann S."/>
            <person name="Klingl A."/>
            <person name="Pilhofer M."/>
        </authorList>
    </citation>
    <scope>NUCLEOTIDE SEQUENCE</scope>
    <source>
        <strain evidence="2">B-35</strain>
    </source>
</reference>
<name>A0ABY6HNZ4_9ARCH</name>
<dbReference type="InterPro" id="IPR001226">
    <property type="entry name" value="Flavodoxin_CS"/>
</dbReference>
<evidence type="ECO:0000313" key="2">
    <source>
        <dbReference type="EMBL" id="UYP44204.1"/>
    </source>
</evidence>
<dbReference type="InterPro" id="IPR029039">
    <property type="entry name" value="Flavoprotein-like_sf"/>
</dbReference>
<organism evidence="2 3">
    <name type="scientific">Candidatus Lokiarchaeum ossiferum</name>
    <dbReference type="NCBI Taxonomy" id="2951803"/>
    <lineage>
        <taxon>Archaea</taxon>
        <taxon>Promethearchaeati</taxon>
        <taxon>Promethearchaeota</taxon>
        <taxon>Promethearchaeia</taxon>
        <taxon>Promethearchaeales</taxon>
        <taxon>Promethearchaeaceae</taxon>
        <taxon>Candidatus Lokiarchaeum</taxon>
    </lineage>
</organism>
<dbReference type="Proteomes" id="UP001208689">
    <property type="component" value="Chromosome"/>
</dbReference>
<dbReference type="PANTHER" id="PTHR38030">
    <property type="entry name" value="PROTOPORPHYRINOGEN IX DEHYDROGENASE [MENAQUINONE]"/>
    <property type="match status" value="1"/>
</dbReference>
<dbReference type="PANTHER" id="PTHR38030:SF2">
    <property type="entry name" value="PROTOPORPHYRINOGEN IX DEHYDROGENASE [QUINONE]"/>
    <property type="match status" value="1"/>
</dbReference>
<accession>A0ABY6HNZ4</accession>
<dbReference type="PROSITE" id="PS50902">
    <property type="entry name" value="FLAVODOXIN_LIKE"/>
    <property type="match status" value="1"/>
</dbReference>
<evidence type="ECO:0000259" key="1">
    <source>
        <dbReference type="PROSITE" id="PS50902"/>
    </source>
</evidence>
<dbReference type="InterPro" id="IPR026816">
    <property type="entry name" value="Flavodoxin_dom"/>
</dbReference>
<proteinExistence type="predicted"/>
<dbReference type="InterPro" id="IPR052200">
    <property type="entry name" value="Protoporphyrinogen_IX_DH"/>
</dbReference>
<protein>
    <recommendedName>
        <fullName evidence="1">Flavodoxin-like domain-containing protein</fullName>
    </recommendedName>
</protein>
<dbReference type="Pfam" id="PF12724">
    <property type="entry name" value="Flavodoxin_5"/>
    <property type="match status" value="1"/>
</dbReference>
<evidence type="ECO:0000313" key="3">
    <source>
        <dbReference type="Proteomes" id="UP001208689"/>
    </source>
</evidence>